<organism evidence="2 3">
    <name type="scientific">Taishania pollutisoli</name>
    <dbReference type="NCBI Taxonomy" id="2766479"/>
    <lineage>
        <taxon>Bacteria</taxon>
        <taxon>Pseudomonadati</taxon>
        <taxon>Bacteroidota</taxon>
        <taxon>Flavobacteriia</taxon>
        <taxon>Flavobacteriales</taxon>
        <taxon>Crocinitomicaceae</taxon>
        <taxon>Taishania</taxon>
    </lineage>
</organism>
<dbReference type="PROSITE" id="PS51257">
    <property type="entry name" value="PROKAR_LIPOPROTEIN"/>
    <property type="match status" value="1"/>
</dbReference>
<dbReference type="RefSeq" id="WP_216714472.1">
    <property type="nucleotide sequence ID" value="NZ_JACVEL010000009.1"/>
</dbReference>
<evidence type="ECO:0000256" key="1">
    <source>
        <dbReference type="SAM" id="SignalP"/>
    </source>
</evidence>
<evidence type="ECO:0000313" key="3">
    <source>
        <dbReference type="Proteomes" id="UP000652681"/>
    </source>
</evidence>
<keyword evidence="1" id="KW-0732">Signal</keyword>
<reference evidence="2" key="1">
    <citation type="submission" date="2020-09" db="EMBL/GenBank/DDBJ databases">
        <title>Taishania pollutisoli gen. nov., sp. nov., Isolated from Tetrabromobisphenol A-Contaminated Soil.</title>
        <authorList>
            <person name="Chen Q."/>
        </authorList>
    </citation>
    <scope>NUCLEOTIDE SEQUENCE</scope>
    <source>
        <strain evidence="2">CZZ-1</strain>
    </source>
</reference>
<sequence>MRINKRTLFFFIPAMIALSACTDAEEEATTEKTGTVAAKDEFEGIEVLFNEDQFSDPRAADLLKEINICSDVQTDDKGNLMTPCTPDNFKLFPLKEGTPLEDGFILLVKANTGGFALRRILVFEREGGALVKVNGFIANLIGKKKKQGSNDDLLLRFIDKIEGSDVYYHCIFSWENGKYVFKTVEVIQEPAGNFSGIVKENVKDSVSQEIYKIITDNQMLF</sequence>
<dbReference type="Proteomes" id="UP000652681">
    <property type="component" value="Unassembled WGS sequence"/>
</dbReference>
<name>A0A8J6TTK7_9FLAO</name>
<dbReference type="EMBL" id="JACVEL010000009">
    <property type="protein sequence ID" value="MBC9813267.1"/>
    <property type="molecule type" value="Genomic_DNA"/>
</dbReference>
<protein>
    <recommendedName>
        <fullName evidence="4">Lipoprotein</fullName>
    </recommendedName>
</protein>
<accession>A0A8J6TTK7</accession>
<evidence type="ECO:0008006" key="4">
    <source>
        <dbReference type="Google" id="ProtNLM"/>
    </source>
</evidence>
<gene>
    <name evidence="2" type="ORF">H9Y05_12385</name>
</gene>
<evidence type="ECO:0000313" key="2">
    <source>
        <dbReference type="EMBL" id="MBC9813267.1"/>
    </source>
</evidence>
<keyword evidence="3" id="KW-1185">Reference proteome</keyword>
<comment type="caution">
    <text evidence="2">The sequence shown here is derived from an EMBL/GenBank/DDBJ whole genome shotgun (WGS) entry which is preliminary data.</text>
</comment>
<feature type="chain" id="PRO_5035315112" description="Lipoprotein" evidence="1">
    <location>
        <begin position="20"/>
        <end position="221"/>
    </location>
</feature>
<feature type="signal peptide" evidence="1">
    <location>
        <begin position="1"/>
        <end position="19"/>
    </location>
</feature>
<proteinExistence type="predicted"/>
<dbReference type="AlphaFoldDB" id="A0A8J6TTK7"/>